<feature type="compositionally biased region" description="Low complexity" evidence="1">
    <location>
        <begin position="249"/>
        <end position="261"/>
    </location>
</feature>
<sequence length="742" mass="80692">MSPGLSAIDALSPRLAAQIDVNRLPSTLSPLEALMAQVQQLQNDAARQQNMNRVSPDYLARSLARGIQTHGQYNRIQGTIPPQRVPASPQSLATALNREVEEPKFRPKSQHPILGNSSSRPSSRIEGHQGYPWSTDRQDFHDELSDNERDRRLETDDEKSQSERPAHSAVGSPSVGSGRTSRRGSLESQNSSLTPLPLPQKQSSGDSYWKSSTLAPPPIPPMSNLRRVGSPGLMAEGSDDEGRSSTAGSTFSQTPQPSTSSGVSAVYSPMMGNSTRAALRSPSPVSLDRLNVSSTPRRNFSRPISRGSGHTPDSDANAPRSNSVSEADAEGSFRQLQRNHRPPPLSITGRHHSENNVNAHRSSITPQIFGQSASSPSQLPRGRQLPRNSFILDPNQTSTIYSPRQPTTPVHEEPEDIDCHEERIGSQKTSDSPSGQGRGKQQSSDIPLSKQKPLRSLSPPAELGAKTRPVSSSQMNPTMSSYKALNNQQSTPTLRPRSRSMATKKSAAPALTQLTAEQHVEKGIECHEAGSLSKSTYHLRLAAMQNNPTGMLLYALACRHGWGMRPNAKEGVKWLRKAVNNVGLDLNSLVEKGKAPASAAERQAQKAREAQFALAVYELGVSHMNGWGTEQDRSLALRCFEISANWGDVDAIAEAGFCYAEGIGCRKNLKKAARLYRLAESKGMSMVGNSWIHKEKYLDSSEKAELAAALAAKGEQSSISQDAKKSRSKSHTRSFFGRKKSH</sequence>
<feature type="compositionally biased region" description="Polar residues" evidence="1">
    <location>
        <begin position="469"/>
        <end position="493"/>
    </location>
</feature>
<dbReference type="SMART" id="SM00671">
    <property type="entry name" value="SEL1"/>
    <property type="match status" value="3"/>
</dbReference>
<keyword evidence="3" id="KW-1185">Reference proteome</keyword>
<name>A0A162IBX5_9EURO</name>
<gene>
    <name evidence="2" type="ORF">AAP_06242</name>
</gene>
<feature type="compositionally biased region" description="Polar residues" evidence="1">
    <location>
        <begin position="355"/>
        <end position="378"/>
    </location>
</feature>
<dbReference type="Gene3D" id="1.25.40.10">
    <property type="entry name" value="Tetratricopeptide repeat domain"/>
    <property type="match status" value="1"/>
</dbReference>
<accession>A0A162IBX5</accession>
<dbReference type="InterPro" id="IPR011990">
    <property type="entry name" value="TPR-like_helical_dom_sf"/>
</dbReference>
<dbReference type="InterPro" id="IPR052945">
    <property type="entry name" value="Mitotic_Regulator"/>
</dbReference>
<protein>
    <submittedName>
        <fullName evidence="2">Tetratricopeptide-like helical</fullName>
    </submittedName>
</protein>
<feature type="region of interest" description="Disordered" evidence="1">
    <location>
        <begin position="100"/>
        <end position="509"/>
    </location>
</feature>
<dbReference type="VEuPathDB" id="FungiDB:AAP_06242"/>
<reference evidence="2 3" key="1">
    <citation type="journal article" date="2016" name="Genome Biol. Evol.">
        <title>Divergent and convergent evolution of fungal pathogenicity.</title>
        <authorList>
            <person name="Shang Y."/>
            <person name="Xiao G."/>
            <person name="Zheng P."/>
            <person name="Cen K."/>
            <person name="Zhan S."/>
            <person name="Wang C."/>
        </authorList>
    </citation>
    <scope>NUCLEOTIDE SEQUENCE [LARGE SCALE GENOMIC DNA]</scope>
    <source>
        <strain evidence="2 3">ARSEF 7405</strain>
    </source>
</reference>
<comment type="caution">
    <text evidence="2">The sequence shown here is derived from an EMBL/GenBank/DDBJ whole genome shotgun (WGS) entry which is preliminary data.</text>
</comment>
<feature type="compositionally biased region" description="Basic residues" evidence="1">
    <location>
        <begin position="726"/>
        <end position="742"/>
    </location>
</feature>
<dbReference type="OrthoDB" id="2384430at2759"/>
<dbReference type="GO" id="GO:0032153">
    <property type="term" value="C:cell division site"/>
    <property type="evidence" value="ECO:0007669"/>
    <property type="project" value="TreeGrafter"/>
</dbReference>
<dbReference type="Pfam" id="PF08238">
    <property type="entry name" value="Sel1"/>
    <property type="match status" value="3"/>
</dbReference>
<feature type="compositionally biased region" description="Polar residues" evidence="1">
    <location>
        <begin position="394"/>
        <end position="408"/>
    </location>
</feature>
<dbReference type="PANTHER" id="PTHR43628">
    <property type="entry name" value="ACTIVATOR OF C KINASE PROTEIN 1-RELATED"/>
    <property type="match status" value="1"/>
</dbReference>
<feature type="region of interest" description="Disordered" evidence="1">
    <location>
        <begin position="712"/>
        <end position="742"/>
    </location>
</feature>
<feature type="compositionally biased region" description="Basic and acidic residues" evidence="1">
    <location>
        <begin position="136"/>
        <end position="166"/>
    </location>
</feature>
<dbReference type="AlphaFoldDB" id="A0A162IBX5"/>
<dbReference type="EMBL" id="AZGZ01000048">
    <property type="protein sequence ID" value="KZZ86772.1"/>
    <property type="molecule type" value="Genomic_DNA"/>
</dbReference>
<dbReference type="Proteomes" id="UP000242877">
    <property type="component" value="Unassembled WGS sequence"/>
</dbReference>
<dbReference type="GO" id="GO:0010972">
    <property type="term" value="P:negative regulation of G2/M transition of mitotic cell cycle"/>
    <property type="evidence" value="ECO:0007669"/>
    <property type="project" value="TreeGrafter"/>
</dbReference>
<evidence type="ECO:0000313" key="2">
    <source>
        <dbReference type="EMBL" id="KZZ86772.1"/>
    </source>
</evidence>
<feature type="compositionally biased region" description="Polar residues" evidence="1">
    <location>
        <begin position="426"/>
        <end position="446"/>
    </location>
</feature>
<feature type="compositionally biased region" description="Polar residues" evidence="1">
    <location>
        <begin position="189"/>
        <end position="214"/>
    </location>
</feature>
<organism evidence="2 3">
    <name type="scientific">Ascosphaera apis ARSEF 7405</name>
    <dbReference type="NCBI Taxonomy" id="392613"/>
    <lineage>
        <taxon>Eukaryota</taxon>
        <taxon>Fungi</taxon>
        <taxon>Dikarya</taxon>
        <taxon>Ascomycota</taxon>
        <taxon>Pezizomycotina</taxon>
        <taxon>Eurotiomycetes</taxon>
        <taxon>Eurotiomycetidae</taxon>
        <taxon>Onygenales</taxon>
        <taxon>Ascosphaeraceae</taxon>
        <taxon>Ascosphaera</taxon>
    </lineage>
</organism>
<dbReference type="InterPro" id="IPR006597">
    <property type="entry name" value="Sel1-like"/>
</dbReference>
<proteinExistence type="predicted"/>
<evidence type="ECO:0000256" key="1">
    <source>
        <dbReference type="SAM" id="MobiDB-lite"/>
    </source>
</evidence>
<dbReference type="PANTHER" id="PTHR43628:SF11">
    <property type="entry name" value="PROTEIN DSF2"/>
    <property type="match status" value="1"/>
</dbReference>
<dbReference type="SUPFAM" id="SSF81901">
    <property type="entry name" value="HCP-like"/>
    <property type="match status" value="1"/>
</dbReference>
<evidence type="ECO:0000313" key="3">
    <source>
        <dbReference type="Proteomes" id="UP000242877"/>
    </source>
</evidence>